<name>A0ACD0NSF2_9BASI</name>
<dbReference type="Proteomes" id="UP000245626">
    <property type="component" value="Unassembled WGS sequence"/>
</dbReference>
<gene>
    <name evidence="1" type="ORF">IE53DRAFT_389049</name>
</gene>
<keyword evidence="2" id="KW-1185">Reference proteome</keyword>
<evidence type="ECO:0000313" key="2">
    <source>
        <dbReference type="Proteomes" id="UP000245626"/>
    </source>
</evidence>
<sequence>MRWTHPQSPTHLLGFPRWRRRLHQVLKVPPSLFSSPCLSLPSPSTRELVIHANQSRKKDKKKSKGKPNMLTTPLATSLVVARWSSSKRALAAARPPLRDLHL</sequence>
<evidence type="ECO:0000313" key="1">
    <source>
        <dbReference type="EMBL" id="PWN48733.1"/>
    </source>
</evidence>
<reference evidence="1 2" key="1">
    <citation type="journal article" date="2018" name="Mol. Biol. Evol.">
        <title>Broad Genomic Sampling Reveals a Smut Pathogenic Ancestry of the Fungal Clade Ustilaginomycotina.</title>
        <authorList>
            <person name="Kijpornyongpan T."/>
            <person name="Mondo S.J."/>
            <person name="Barry K."/>
            <person name="Sandor L."/>
            <person name="Lee J."/>
            <person name="Lipzen A."/>
            <person name="Pangilinan J."/>
            <person name="LaButti K."/>
            <person name="Hainaut M."/>
            <person name="Henrissat B."/>
            <person name="Grigoriev I.V."/>
            <person name="Spatafora J.W."/>
            <person name="Aime M.C."/>
        </authorList>
    </citation>
    <scope>NUCLEOTIDE SEQUENCE [LARGE SCALE GENOMIC DNA]</scope>
    <source>
        <strain evidence="1 2">SA 807</strain>
    </source>
</reference>
<accession>A0ACD0NSF2</accession>
<protein>
    <submittedName>
        <fullName evidence="1">Uncharacterized protein</fullName>
    </submittedName>
</protein>
<feature type="non-terminal residue" evidence="1">
    <location>
        <position position="102"/>
    </location>
</feature>
<organism evidence="1 2">
    <name type="scientific">Violaceomyces palustris</name>
    <dbReference type="NCBI Taxonomy" id="1673888"/>
    <lineage>
        <taxon>Eukaryota</taxon>
        <taxon>Fungi</taxon>
        <taxon>Dikarya</taxon>
        <taxon>Basidiomycota</taxon>
        <taxon>Ustilaginomycotina</taxon>
        <taxon>Ustilaginomycetes</taxon>
        <taxon>Violaceomycetales</taxon>
        <taxon>Violaceomycetaceae</taxon>
        <taxon>Violaceomyces</taxon>
    </lineage>
</organism>
<dbReference type="EMBL" id="KZ820149">
    <property type="protein sequence ID" value="PWN48733.1"/>
    <property type="molecule type" value="Genomic_DNA"/>
</dbReference>
<proteinExistence type="predicted"/>